<gene>
    <name evidence="19" type="primary">glmU_10</name>
    <name evidence="19" type="ORF">GALL_341830</name>
</gene>
<keyword evidence="11" id="KW-0133">Cell shape</keyword>
<comment type="similarity">
    <text evidence="4">In the N-terminal section; belongs to the N-acetylglucosamine-1-phosphate uridyltransferase family.</text>
</comment>
<keyword evidence="14" id="KW-0012">Acyltransferase</keyword>
<keyword evidence="7" id="KW-0548">Nucleotidyltransferase</keyword>
<evidence type="ECO:0000256" key="8">
    <source>
        <dbReference type="ARBA" id="ARBA00022723"/>
    </source>
</evidence>
<evidence type="ECO:0000256" key="16">
    <source>
        <dbReference type="ARBA" id="ARBA00048247"/>
    </source>
</evidence>
<dbReference type="GO" id="GO:0019134">
    <property type="term" value="F:glucosamine-1-phosphate N-acetyltransferase activity"/>
    <property type="evidence" value="ECO:0007669"/>
    <property type="project" value="UniProtKB-EC"/>
</dbReference>
<evidence type="ECO:0000256" key="3">
    <source>
        <dbReference type="ARBA" id="ARBA00007707"/>
    </source>
</evidence>
<comment type="caution">
    <text evidence="19">The sequence shown here is derived from an EMBL/GenBank/DDBJ whole genome shotgun (WGS) entry which is preliminary data.</text>
</comment>
<dbReference type="Pfam" id="PF12804">
    <property type="entry name" value="NTP_transf_3"/>
    <property type="match status" value="1"/>
</dbReference>
<proteinExistence type="inferred from homology"/>
<evidence type="ECO:0000256" key="2">
    <source>
        <dbReference type="ARBA" id="ARBA00004496"/>
    </source>
</evidence>
<evidence type="ECO:0000256" key="17">
    <source>
        <dbReference type="ARBA" id="ARBA00048493"/>
    </source>
</evidence>
<dbReference type="SUPFAM" id="SSF51161">
    <property type="entry name" value="Trimeric LpxA-like enzymes"/>
    <property type="match status" value="1"/>
</dbReference>
<dbReference type="InterPro" id="IPR005882">
    <property type="entry name" value="Bifunctional_GlmU"/>
</dbReference>
<accession>A0A1J5QKM6</accession>
<keyword evidence="15" id="KW-0961">Cell wall biogenesis/degradation</keyword>
<comment type="catalytic activity">
    <reaction evidence="16">
        <text>alpha-D-glucosamine 1-phosphate + acetyl-CoA = N-acetyl-alpha-D-glucosamine 1-phosphate + CoA + H(+)</text>
        <dbReference type="Rhea" id="RHEA:13725"/>
        <dbReference type="ChEBI" id="CHEBI:15378"/>
        <dbReference type="ChEBI" id="CHEBI:57287"/>
        <dbReference type="ChEBI" id="CHEBI:57288"/>
        <dbReference type="ChEBI" id="CHEBI:57776"/>
        <dbReference type="ChEBI" id="CHEBI:58516"/>
        <dbReference type="EC" id="2.3.1.157"/>
    </reaction>
</comment>
<dbReference type="GO" id="GO:0003977">
    <property type="term" value="F:UDP-N-acetylglucosamine diphosphorylase activity"/>
    <property type="evidence" value="ECO:0007669"/>
    <property type="project" value="UniProtKB-EC"/>
</dbReference>
<dbReference type="InterPro" id="IPR029044">
    <property type="entry name" value="Nucleotide-diphossugar_trans"/>
</dbReference>
<evidence type="ECO:0000256" key="7">
    <source>
        <dbReference type="ARBA" id="ARBA00022695"/>
    </source>
</evidence>
<dbReference type="CDD" id="cd02540">
    <property type="entry name" value="GT2_GlmU_N_bac"/>
    <property type="match status" value="1"/>
</dbReference>
<keyword evidence="10" id="KW-0460">Magnesium</keyword>
<evidence type="ECO:0000256" key="6">
    <source>
        <dbReference type="ARBA" id="ARBA00022679"/>
    </source>
</evidence>
<keyword evidence="12" id="KW-0573">Peptidoglycan synthesis</keyword>
<evidence type="ECO:0000256" key="11">
    <source>
        <dbReference type="ARBA" id="ARBA00022960"/>
    </source>
</evidence>
<dbReference type="GO" id="GO:0005737">
    <property type="term" value="C:cytoplasm"/>
    <property type="evidence" value="ECO:0007669"/>
    <property type="project" value="UniProtKB-SubCell"/>
</dbReference>
<keyword evidence="5" id="KW-0963">Cytoplasm</keyword>
<evidence type="ECO:0000256" key="5">
    <source>
        <dbReference type="ARBA" id="ARBA00022490"/>
    </source>
</evidence>
<name>A0A1J5QKM6_9ZZZZ</name>
<dbReference type="GO" id="GO:0071555">
    <property type="term" value="P:cell wall organization"/>
    <property type="evidence" value="ECO:0007669"/>
    <property type="project" value="UniProtKB-KW"/>
</dbReference>
<dbReference type="GO" id="GO:0006048">
    <property type="term" value="P:UDP-N-acetylglucosamine biosynthetic process"/>
    <property type="evidence" value="ECO:0007669"/>
    <property type="project" value="InterPro"/>
</dbReference>
<evidence type="ECO:0000256" key="13">
    <source>
        <dbReference type="ARBA" id="ARBA00023268"/>
    </source>
</evidence>
<dbReference type="InterPro" id="IPR001451">
    <property type="entry name" value="Hexapep"/>
</dbReference>
<comment type="similarity">
    <text evidence="3">In the C-terminal section; belongs to the transferase hexapeptide repeat family.</text>
</comment>
<evidence type="ECO:0000259" key="18">
    <source>
        <dbReference type="Pfam" id="PF12804"/>
    </source>
</evidence>
<evidence type="ECO:0000256" key="10">
    <source>
        <dbReference type="ARBA" id="ARBA00022842"/>
    </source>
</evidence>
<keyword evidence="13" id="KW-0511">Multifunctional enzyme</keyword>
<sequence length="464" mass="48282">MPEPTSTPALQVVVLAAGRGTRMRSVHPKVLQPLAGRPLLAHVLDTAAQLQAQRRVVVVGHGAAQVRERFAQADAQFCEQSPQLGTGHAVLQAAPLVDDAAVVLVLYGDVPLVRAATLRPLIDAARAGNLALLTVTLPDPGGYGRIVRDAAGQVLRIVEHKDANEAERTIAEVNTGILAAPAALLKRWVAALRNDNAQGEYYLTDVVAQAIAQGVDVQAFASADLDETLGVNDRAQLAQLERIVQARQARALLQAGVTLADPARIDIRGAVTCGQDVFIDVGCVFEGHVELADGVRVGPYAVLRDVRVGRGSVVQPFCHLDGATIGAQAQIGPFARLRPQATLGDGVHIGNFVEVKNASMGQGSKANHLSYVGDAEVGARVNIGAGTIVANYDGANKHRTVIGDDAHTGSNAVLVAPITVGAGATIGAGSTVTRAVPAGKLTVARARAVTLEGWKRPTKKSEGS</sequence>
<dbReference type="NCBIfam" id="TIGR01173">
    <property type="entry name" value="glmU"/>
    <property type="match status" value="1"/>
</dbReference>
<dbReference type="Gene3D" id="3.90.550.10">
    <property type="entry name" value="Spore Coat Polysaccharide Biosynthesis Protein SpsA, Chain A"/>
    <property type="match status" value="1"/>
</dbReference>
<dbReference type="PANTHER" id="PTHR43584:SF3">
    <property type="entry name" value="BIFUNCTIONAL PROTEIN GLMU"/>
    <property type="match status" value="1"/>
</dbReference>
<comment type="subcellular location">
    <subcellularLocation>
        <location evidence="2">Cytoplasm</location>
    </subcellularLocation>
</comment>
<dbReference type="GO" id="GO:0000902">
    <property type="term" value="P:cell morphogenesis"/>
    <property type="evidence" value="ECO:0007669"/>
    <property type="project" value="InterPro"/>
</dbReference>
<dbReference type="PANTHER" id="PTHR43584">
    <property type="entry name" value="NUCLEOTIDYL TRANSFERASE"/>
    <property type="match status" value="1"/>
</dbReference>
<comment type="catalytic activity">
    <reaction evidence="17">
        <text>N-acetyl-alpha-D-glucosamine 1-phosphate + UTP + H(+) = UDP-N-acetyl-alpha-D-glucosamine + diphosphate</text>
        <dbReference type="Rhea" id="RHEA:13509"/>
        <dbReference type="ChEBI" id="CHEBI:15378"/>
        <dbReference type="ChEBI" id="CHEBI:33019"/>
        <dbReference type="ChEBI" id="CHEBI:46398"/>
        <dbReference type="ChEBI" id="CHEBI:57705"/>
        <dbReference type="ChEBI" id="CHEBI:57776"/>
        <dbReference type="EC" id="2.7.7.23"/>
    </reaction>
</comment>
<dbReference type="SUPFAM" id="SSF53448">
    <property type="entry name" value="Nucleotide-diphospho-sugar transferases"/>
    <property type="match status" value="1"/>
</dbReference>
<evidence type="ECO:0000256" key="14">
    <source>
        <dbReference type="ARBA" id="ARBA00023315"/>
    </source>
</evidence>
<dbReference type="Gene3D" id="2.160.10.10">
    <property type="entry name" value="Hexapeptide repeat proteins"/>
    <property type="match status" value="1"/>
</dbReference>
<dbReference type="AlphaFoldDB" id="A0A1J5QKM6"/>
<dbReference type="GO" id="GO:0009252">
    <property type="term" value="P:peptidoglycan biosynthetic process"/>
    <property type="evidence" value="ECO:0007669"/>
    <property type="project" value="UniProtKB-KW"/>
</dbReference>
<reference evidence="19" key="1">
    <citation type="submission" date="2016-10" db="EMBL/GenBank/DDBJ databases">
        <title>Sequence of Gallionella enrichment culture.</title>
        <authorList>
            <person name="Poehlein A."/>
            <person name="Muehling M."/>
            <person name="Daniel R."/>
        </authorList>
    </citation>
    <scope>NUCLEOTIDE SEQUENCE</scope>
</reference>
<dbReference type="InterPro" id="IPR050065">
    <property type="entry name" value="GlmU-like"/>
</dbReference>
<organism evidence="19">
    <name type="scientific">mine drainage metagenome</name>
    <dbReference type="NCBI Taxonomy" id="410659"/>
    <lineage>
        <taxon>unclassified sequences</taxon>
        <taxon>metagenomes</taxon>
        <taxon>ecological metagenomes</taxon>
    </lineage>
</organism>
<evidence type="ECO:0000256" key="9">
    <source>
        <dbReference type="ARBA" id="ARBA00022737"/>
    </source>
</evidence>
<keyword evidence="6" id="KW-0808">Transferase</keyword>
<keyword evidence="9" id="KW-0677">Repeat</keyword>
<evidence type="ECO:0000256" key="1">
    <source>
        <dbReference type="ARBA" id="ARBA00001946"/>
    </source>
</evidence>
<evidence type="ECO:0000313" key="19">
    <source>
        <dbReference type="EMBL" id="OIQ84008.1"/>
    </source>
</evidence>
<comment type="cofactor">
    <cofactor evidence="1">
        <name>Mg(2+)</name>
        <dbReference type="ChEBI" id="CHEBI:18420"/>
    </cofactor>
</comment>
<dbReference type="InterPro" id="IPR038009">
    <property type="entry name" value="GlmU_C_LbH"/>
</dbReference>
<evidence type="ECO:0000256" key="15">
    <source>
        <dbReference type="ARBA" id="ARBA00023316"/>
    </source>
</evidence>
<dbReference type="InterPro" id="IPR025877">
    <property type="entry name" value="MobA-like_NTP_Trfase"/>
</dbReference>
<keyword evidence="8" id="KW-0479">Metal-binding</keyword>
<dbReference type="CDD" id="cd03353">
    <property type="entry name" value="LbH_GlmU_C"/>
    <property type="match status" value="1"/>
</dbReference>
<dbReference type="EMBL" id="MLJW01000653">
    <property type="protein sequence ID" value="OIQ84008.1"/>
    <property type="molecule type" value="Genomic_DNA"/>
</dbReference>
<dbReference type="GO" id="GO:0000287">
    <property type="term" value="F:magnesium ion binding"/>
    <property type="evidence" value="ECO:0007669"/>
    <property type="project" value="InterPro"/>
</dbReference>
<protein>
    <submittedName>
        <fullName evidence="19">Bifunctional protein GlmU</fullName>
    </submittedName>
</protein>
<feature type="domain" description="MobA-like NTP transferase" evidence="18">
    <location>
        <begin position="12"/>
        <end position="134"/>
    </location>
</feature>
<dbReference type="InterPro" id="IPR011004">
    <property type="entry name" value="Trimer_LpxA-like_sf"/>
</dbReference>
<dbReference type="GO" id="GO:0008360">
    <property type="term" value="P:regulation of cell shape"/>
    <property type="evidence" value="ECO:0007669"/>
    <property type="project" value="UniProtKB-KW"/>
</dbReference>
<dbReference type="HAMAP" id="MF_01631">
    <property type="entry name" value="GlmU"/>
    <property type="match status" value="1"/>
</dbReference>
<dbReference type="Pfam" id="PF00132">
    <property type="entry name" value="Hexapep"/>
    <property type="match status" value="2"/>
</dbReference>
<evidence type="ECO:0000256" key="12">
    <source>
        <dbReference type="ARBA" id="ARBA00022984"/>
    </source>
</evidence>
<evidence type="ECO:0000256" key="4">
    <source>
        <dbReference type="ARBA" id="ARBA00007947"/>
    </source>
</evidence>